<dbReference type="InterPro" id="IPR012910">
    <property type="entry name" value="Plug_dom"/>
</dbReference>
<dbReference type="NCBIfam" id="TIGR04057">
    <property type="entry name" value="SusC_RagA_signa"/>
    <property type="match status" value="1"/>
</dbReference>
<feature type="signal peptide" evidence="8">
    <location>
        <begin position="1"/>
        <end position="20"/>
    </location>
</feature>
<dbReference type="Pfam" id="PF13715">
    <property type="entry name" value="CarbopepD_reg_2"/>
    <property type="match status" value="1"/>
</dbReference>
<evidence type="ECO:0000256" key="5">
    <source>
        <dbReference type="ARBA" id="ARBA00023136"/>
    </source>
</evidence>
<dbReference type="InterPro" id="IPR023996">
    <property type="entry name" value="TonB-dep_OMP_SusC/RagA"/>
</dbReference>
<dbReference type="EMBL" id="FUYR01000002">
    <property type="protein sequence ID" value="SKB73931.1"/>
    <property type="molecule type" value="Genomic_DNA"/>
</dbReference>
<reference evidence="11" key="1">
    <citation type="submission" date="2017-02" db="EMBL/GenBank/DDBJ databases">
        <authorList>
            <person name="Varghese N."/>
            <person name="Submissions S."/>
        </authorList>
    </citation>
    <scope>NUCLEOTIDE SEQUENCE [LARGE SCALE GENOMIC DNA]</scope>
    <source>
        <strain evidence="11">DSM 22385</strain>
    </source>
</reference>
<dbReference type="Pfam" id="PF07715">
    <property type="entry name" value="Plug"/>
    <property type="match status" value="1"/>
</dbReference>
<dbReference type="Gene3D" id="2.170.130.10">
    <property type="entry name" value="TonB-dependent receptor, plug domain"/>
    <property type="match status" value="1"/>
</dbReference>
<name>A0A1T5DQH5_9SPHI</name>
<dbReference type="SUPFAM" id="SSF56935">
    <property type="entry name" value="Porins"/>
    <property type="match status" value="1"/>
</dbReference>
<dbReference type="InterPro" id="IPR036942">
    <property type="entry name" value="Beta-barrel_TonB_sf"/>
</dbReference>
<evidence type="ECO:0000256" key="1">
    <source>
        <dbReference type="ARBA" id="ARBA00004571"/>
    </source>
</evidence>
<dbReference type="InterPro" id="IPR037066">
    <property type="entry name" value="Plug_dom_sf"/>
</dbReference>
<comment type="subcellular location">
    <subcellularLocation>
        <location evidence="1 7">Cell outer membrane</location>
        <topology evidence="1 7">Multi-pass membrane protein</topology>
    </subcellularLocation>
</comment>
<evidence type="ECO:0000259" key="9">
    <source>
        <dbReference type="Pfam" id="PF07715"/>
    </source>
</evidence>
<evidence type="ECO:0000256" key="7">
    <source>
        <dbReference type="PROSITE-ProRule" id="PRU01360"/>
    </source>
</evidence>
<dbReference type="SUPFAM" id="SSF49464">
    <property type="entry name" value="Carboxypeptidase regulatory domain-like"/>
    <property type="match status" value="1"/>
</dbReference>
<dbReference type="RefSeq" id="WP_079703015.1">
    <property type="nucleotide sequence ID" value="NZ_FUYR01000002.1"/>
</dbReference>
<keyword evidence="8" id="KW-0732">Signal</keyword>
<organism evidence="10 11">
    <name type="scientific">Daejeonella lutea</name>
    <dbReference type="NCBI Taxonomy" id="572036"/>
    <lineage>
        <taxon>Bacteria</taxon>
        <taxon>Pseudomonadati</taxon>
        <taxon>Bacteroidota</taxon>
        <taxon>Sphingobacteriia</taxon>
        <taxon>Sphingobacteriales</taxon>
        <taxon>Sphingobacteriaceae</taxon>
        <taxon>Daejeonella</taxon>
    </lineage>
</organism>
<dbReference type="STRING" id="572036.SAMN05661099_2517"/>
<evidence type="ECO:0000256" key="6">
    <source>
        <dbReference type="ARBA" id="ARBA00023237"/>
    </source>
</evidence>
<dbReference type="Gene3D" id="2.40.170.20">
    <property type="entry name" value="TonB-dependent receptor, beta-barrel domain"/>
    <property type="match status" value="1"/>
</dbReference>
<dbReference type="NCBIfam" id="TIGR04056">
    <property type="entry name" value="OMP_RagA_SusC"/>
    <property type="match status" value="1"/>
</dbReference>
<protein>
    <submittedName>
        <fullName evidence="10">TonB-linked outer membrane protein, SusC/RagA family</fullName>
    </submittedName>
</protein>
<dbReference type="Proteomes" id="UP000189981">
    <property type="component" value="Unassembled WGS sequence"/>
</dbReference>
<keyword evidence="5 7" id="KW-0472">Membrane</keyword>
<evidence type="ECO:0000313" key="11">
    <source>
        <dbReference type="Proteomes" id="UP000189981"/>
    </source>
</evidence>
<evidence type="ECO:0000256" key="4">
    <source>
        <dbReference type="ARBA" id="ARBA00022692"/>
    </source>
</evidence>
<keyword evidence="2 7" id="KW-0813">Transport</keyword>
<feature type="domain" description="TonB-dependent receptor plug" evidence="9">
    <location>
        <begin position="116"/>
        <end position="220"/>
    </location>
</feature>
<evidence type="ECO:0000256" key="3">
    <source>
        <dbReference type="ARBA" id="ARBA00022452"/>
    </source>
</evidence>
<dbReference type="OrthoDB" id="9768177at2"/>
<gene>
    <name evidence="10" type="ORF">SAMN05661099_2517</name>
</gene>
<dbReference type="InterPro" id="IPR023997">
    <property type="entry name" value="TonB-dep_OMP_SusC/RagA_CS"/>
</dbReference>
<dbReference type="Gene3D" id="2.60.40.1120">
    <property type="entry name" value="Carboxypeptidase-like, regulatory domain"/>
    <property type="match status" value="1"/>
</dbReference>
<keyword evidence="4 7" id="KW-0812">Transmembrane</keyword>
<keyword evidence="6 7" id="KW-0998">Cell outer membrane</keyword>
<comment type="similarity">
    <text evidence="7">Belongs to the TonB-dependent receptor family.</text>
</comment>
<accession>A0A1T5DQH5</accession>
<dbReference type="AlphaFoldDB" id="A0A1T5DQH5"/>
<evidence type="ECO:0000313" key="10">
    <source>
        <dbReference type="EMBL" id="SKB73931.1"/>
    </source>
</evidence>
<feature type="chain" id="PRO_5010568852" evidence="8">
    <location>
        <begin position="21"/>
        <end position="1056"/>
    </location>
</feature>
<dbReference type="InterPro" id="IPR039426">
    <property type="entry name" value="TonB-dep_rcpt-like"/>
</dbReference>
<sequence length="1056" mass="115563">MKKLLQSLFLVFAIVSQTVAQERTVTGTVTAKEDGLPLPGVSVIVTGTRIGTQTGGDGKFSLMVPTGNNSLTLTYIGYSVQTVNIGTNNVVNVALLADATQLGEIVVTALGQSRSQKSLSYSATKIDAEDLTVARGTDISSALAGKVAGVQLNGSPSSTFDNANIIIRGVNGFVVGAPLFVVDGTPTLQENVNMDNVENVTVLKGAAATALYGQRAYNGVVIVTSKKGSRQGGTSVDFNSSFAAENVSLLPDYQNQYAGGYSADAPVFTYNPAIHPSSWASFNGQKMLDYGADASFGPKIDGSLYRPYYSWYPGPEFGKQVPLVANPDNVKDFLRTGKNINNTLAFSGGGQGYNFRLGYTNQTRSLIQQNSQRGMNMFNVNGSLDISKRLTVSTDFQFAKENRKGQPYETYRNDGLNIVQGFNQWFQRQLDMNEMSRNRVQANGNPTSWNIGDPNGSGDLAEITHPQYWDNPFWVADNNYRTQKRNRVFGNLGFTYKLTNDIALQAAVRGDINNGIGDERMGTGGLQLDYYKTSQFTNNEFNYELNGTYKKAFGDFSFDALIGGNVRKEKREGLALETNGGLSFRNYFNIDASLARPIDDNTYYAKEVRSAFGKVSFGYKGFAYIDVTARNDWSSVFSPGLNSYFYPSLSGTFIASEFFSPSFKDIVSFAKVRASYAQVGSDIDPYRVNLQFNTENGYGSNASLNIGNELRDGLIKPALTASFEVGTDLRFMKDRIGLDFAYFENQNENQILSVTLNGATGYGSNLINAGQLTNRGFEFALTGTPVKSKNITWDLNLNFSKSKTIVDKITSTQQNVIYQNSTFFTNSLNLREGEEWGYVTGRKFKRDAAGNMIILANGRPDFTTNQFIGYARPDYTGGAFSSLRVFNFDLGFSLDFQKGGLFNSTTRAFNMGSGLSMETVGVNDKGVDWRLPVSQGGGYKFPGVLANGTPNTRYIEASVAFYNGMQNGAGEMFMIDASYLKLREVRLGYNVPQQFLRSKAGFIKNANLGLIVGNAWLISAPGKEFGIDPSELENFWQEGGQLPQTRTIGINLRAGF</sequence>
<evidence type="ECO:0000256" key="8">
    <source>
        <dbReference type="SAM" id="SignalP"/>
    </source>
</evidence>
<keyword evidence="3 7" id="KW-1134">Transmembrane beta strand</keyword>
<dbReference type="GO" id="GO:0009279">
    <property type="term" value="C:cell outer membrane"/>
    <property type="evidence" value="ECO:0007669"/>
    <property type="project" value="UniProtKB-SubCell"/>
</dbReference>
<proteinExistence type="inferred from homology"/>
<dbReference type="InterPro" id="IPR008969">
    <property type="entry name" value="CarboxyPept-like_regulatory"/>
</dbReference>
<evidence type="ECO:0000256" key="2">
    <source>
        <dbReference type="ARBA" id="ARBA00022448"/>
    </source>
</evidence>
<keyword evidence="11" id="KW-1185">Reference proteome</keyword>
<dbReference type="PROSITE" id="PS52016">
    <property type="entry name" value="TONB_DEPENDENT_REC_3"/>
    <property type="match status" value="1"/>
</dbReference>